<keyword evidence="2" id="KW-1185">Reference proteome</keyword>
<evidence type="ECO:0000313" key="2">
    <source>
        <dbReference type="Proteomes" id="UP000827872"/>
    </source>
</evidence>
<sequence>MRDHDLEMREALPSVLNGSGFLRLAISQLRYLGLQLFRPVWRASGTYSLSAAKQAAPEPGGCPQAYRSDYRTIGTSRRQAGASAPYGKADCPPLRDPSAMRGPVPGDLRGWRLKSADSITVRAARAETALISPLAFPISHPQVSSQSFITKALKTK</sequence>
<proteinExistence type="predicted"/>
<evidence type="ECO:0000313" key="1">
    <source>
        <dbReference type="EMBL" id="KAH7988532.1"/>
    </source>
</evidence>
<dbReference type="EMBL" id="CM037623">
    <property type="protein sequence ID" value="KAH7988532.1"/>
    <property type="molecule type" value="Genomic_DNA"/>
</dbReference>
<gene>
    <name evidence="1" type="ORF">K3G42_018443</name>
</gene>
<organism evidence="1 2">
    <name type="scientific">Sphaerodactylus townsendi</name>
    <dbReference type="NCBI Taxonomy" id="933632"/>
    <lineage>
        <taxon>Eukaryota</taxon>
        <taxon>Metazoa</taxon>
        <taxon>Chordata</taxon>
        <taxon>Craniata</taxon>
        <taxon>Vertebrata</taxon>
        <taxon>Euteleostomi</taxon>
        <taxon>Lepidosauria</taxon>
        <taxon>Squamata</taxon>
        <taxon>Bifurcata</taxon>
        <taxon>Gekkota</taxon>
        <taxon>Sphaerodactylidae</taxon>
        <taxon>Sphaerodactylus</taxon>
    </lineage>
</organism>
<dbReference type="Proteomes" id="UP000827872">
    <property type="component" value="Linkage Group LG10"/>
</dbReference>
<name>A0ACB8E885_9SAUR</name>
<accession>A0ACB8E885</accession>
<comment type="caution">
    <text evidence="1">The sequence shown here is derived from an EMBL/GenBank/DDBJ whole genome shotgun (WGS) entry which is preliminary data.</text>
</comment>
<reference evidence="1" key="1">
    <citation type="submission" date="2021-08" db="EMBL/GenBank/DDBJ databases">
        <title>The first chromosome-level gecko genome reveals the dynamic sex chromosomes of Neotropical dwarf geckos (Sphaerodactylidae: Sphaerodactylus).</title>
        <authorList>
            <person name="Pinto B.J."/>
            <person name="Keating S.E."/>
            <person name="Gamble T."/>
        </authorList>
    </citation>
    <scope>NUCLEOTIDE SEQUENCE</scope>
    <source>
        <strain evidence="1">TG3544</strain>
    </source>
</reference>
<protein>
    <submittedName>
        <fullName evidence="1">Uncharacterized protein</fullName>
    </submittedName>
</protein>